<dbReference type="EMBL" id="JASFZW010000012">
    <property type="protein sequence ID" value="KAK2075929.1"/>
    <property type="molecule type" value="Genomic_DNA"/>
</dbReference>
<keyword evidence="5" id="KW-1185">Reference proteome</keyword>
<dbReference type="GO" id="GO:0009507">
    <property type="term" value="C:chloroplast"/>
    <property type="evidence" value="ECO:0007669"/>
    <property type="project" value="UniProtKB-SubCell"/>
</dbReference>
<proteinExistence type="predicted"/>
<dbReference type="Gene3D" id="3.40.1350.100">
    <property type="match status" value="1"/>
</dbReference>
<accession>A0AAD9MG23</accession>
<organism evidence="4 5">
    <name type="scientific">Prototheca wickerhamii</name>
    <dbReference type="NCBI Taxonomy" id="3111"/>
    <lineage>
        <taxon>Eukaryota</taxon>
        <taxon>Viridiplantae</taxon>
        <taxon>Chlorophyta</taxon>
        <taxon>core chlorophytes</taxon>
        <taxon>Trebouxiophyceae</taxon>
        <taxon>Chlorellales</taxon>
        <taxon>Chlorellaceae</taxon>
        <taxon>Prototheca</taxon>
    </lineage>
</organism>
<comment type="caution">
    <text evidence="4">The sequence shown here is derived from an EMBL/GenBank/DDBJ whole genome shotgun (WGS) entry which is preliminary data.</text>
</comment>
<keyword evidence="3" id="KW-0934">Plastid</keyword>
<evidence type="ECO:0000256" key="1">
    <source>
        <dbReference type="ARBA" id="ARBA00004229"/>
    </source>
</evidence>
<evidence type="ECO:0000313" key="4">
    <source>
        <dbReference type="EMBL" id="KAK2075929.1"/>
    </source>
</evidence>
<dbReference type="PANTHER" id="PTHR33926:SF4">
    <property type="entry name" value="PROTEIN TIC 22, CHLOROPLASTIC"/>
    <property type="match status" value="1"/>
</dbReference>
<name>A0AAD9MG23_PROWI</name>
<dbReference type="PANTHER" id="PTHR33926">
    <property type="entry name" value="PROTEIN TIC 22, CHLOROPLASTIC"/>
    <property type="match status" value="1"/>
</dbReference>
<evidence type="ECO:0000313" key="5">
    <source>
        <dbReference type="Proteomes" id="UP001255856"/>
    </source>
</evidence>
<evidence type="ECO:0000256" key="3">
    <source>
        <dbReference type="ARBA" id="ARBA00022640"/>
    </source>
</evidence>
<sequence>MQKLCRPIVLAARHVPKASSNAQQRQRQLKEEHIKDRLSNVPVFAVVNDKDEFVVISSESEATRQMGLVFFDKSDAQSLAESMKHSGSKVAKRVRVIPTSLSSVYNMAVAPAEAPGQPVFRFVPQPEQVEAALKLYQHAGVNAAGFMGVPLFQAEGLTVISEGKRKTPLFFSKRDLDAALGGAASDQQVEMQDRARKLADEAATAVERCRADLLNAGTDRRVRKAAQKELDAALALQKKYTGHLSKMDAAKAS</sequence>
<dbReference type="GO" id="GO:0015031">
    <property type="term" value="P:protein transport"/>
    <property type="evidence" value="ECO:0007669"/>
    <property type="project" value="InterPro"/>
</dbReference>
<reference evidence="4" key="1">
    <citation type="submission" date="2021-01" db="EMBL/GenBank/DDBJ databases">
        <authorList>
            <person name="Eckstrom K.M.E."/>
        </authorList>
    </citation>
    <scope>NUCLEOTIDE SEQUENCE</scope>
    <source>
        <strain evidence="4">UVCC 0001</strain>
    </source>
</reference>
<keyword evidence="2" id="KW-0150">Chloroplast</keyword>
<dbReference type="Pfam" id="PF04278">
    <property type="entry name" value="Tic22"/>
    <property type="match status" value="1"/>
</dbReference>
<dbReference type="Proteomes" id="UP001255856">
    <property type="component" value="Unassembled WGS sequence"/>
</dbReference>
<dbReference type="AlphaFoldDB" id="A0AAD9MG23"/>
<protein>
    <submittedName>
        <fullName evidence="4">Uncharacterized protein</fullName>
    </submittedName>
</protein>
<evidence type="ECO:0000256" key="2">
    <source>
        <dbReference type="ARBA" id="ARBA00022528"/>
    </source>
</evidence>
<comment type="subcellular location">
    <subcellularLocation>
        <location evidence="1">Plastid</location>
        <location evidence="1">Chloroplast</location>
    </subcellularLocation>
</comment>
<gene>
    <name evidence="4" type="ORF">QBZ16_001265</name>
</gene>
<dbReference type="InterPro" id="IPR007378">
    <property type="entry name" value="Tic22-like"/>
</dbReference>